<dbReference type="EC" id="3.5.1.-" evidence="4"/>
<dbReference type="AlphaFoldDB" id="A0A0A0M8G6"/>
<dbReference type="InterPro" id="IPR050072">
    <property type="entry name" value="Peptidase_M20A"/>
</dbReference>
<dbReference type="eggNOG" id="COG0624">
    <property type="taxonomic scope" value="Bacteria"/>
</dbReference>
<dbReference type="Pfam" id="PF01546">
    <property type="entry name" value="Peptidase_M20"/>
    <property type="match status" value="1"/>
</dbReference>
<dbReference type="EMBL" id="AVBH01000075">
    <property type="protein sequence ID" value="KGO98494.1"/>
    <property type="molecule type" value="Genomic_DNA"/>
</dbReference>
<dbReference type="SUPFAM" id="SSF55031">
    <property type="entry name" value="Bacterial exopeptidase dimerisation domain"/>
    <property type="match status" value="1"/>
</dbReference>
<evidence type="ECO:0000313" key="6">
    <source>
        <dbReference type="EMBL" id="KGO98494.1"/>
    </source>
</evidence>
<dbReference type="NCBIfam" id="NF006439">
    <property type="entry name" value="PRK08737.1"/>
    <property type="match status" value="1"/>
</dbReference>
<reference evidence="6 7" key="1">
    <citation type="submission" date="2013-08" db="EMBL/GenBank/DDBJ databases">
        <title>Genomic analysis of Lysobacter defluvii.</title>
        <authorList>
            <person name="Wang Q."/>
            <person name="Wang G."/>
        </authorList>
    </citation>
    <scope>NUCLEOTIDE SEQUENCE [LARGE SCALE GENOMIC DNA]</scope>
    <source>
        <strain evidence="6 7">IMMIB APB-9</strain>
    </source>
</reference>
<sequence length="370" mass="38938">MAAVLEVVLGHLEALVGFDTRNPPRAMDTGGIFDYLRAQLPGFRIEVTDHGAGAVSMLAVRGTPRRVFNVHLDTVPDSPAWSADPHRLRVEGGRAIGLGACDIKGAAAGLLAAAARTTGDAAFLFSTDEEANDARCINAFLAGDHGFSEAVIAEPTGCEAVLAHRGISSVLMRFKGSAGHASGADAIEASALHQAMRWGSRALELVEGEAHQRFGGLSGLRFNIGRVEGGIKANMIAPSAEVRFGFRPLPSMSIDALHGRLRGLAPDTALGHYEETFRGPPLPAGDIADAEDRRLAARDLADALGLPIGNAVDFWTEASLFSAAGLTALVYGPGDIAQAHAADEWVTIDQLQRYAESITRILRGHDGGQQ</sequence>
<dbReference type="OrthoDB" id="3665926at2"/>
<keyword evidence="2 4" id="KW-0378">Hydrolase</keyword>
<dbReference type="SUPFAM" id="SSF53187">
    <property type="entry name" value="Zn-dependent exopeptidases"/>
    <property type="match status" value="1"/>
</dbReference>
<dbReference type="Proteomes" id="UP000030003">
    <property type="component" value="Unassembled WGS sequence"/>
</dbReference>
<keyword evidence="4" id="KW-0028">Amino-acid biosynthesis</keyword>
<evidence type="ECO:0000256" key="2">
    <source>
        <dbReference type="ARBA" id="ARBA00022801"/>
    </source>
</evidence>
<comment type="pathway">
    <text evidence="4">Amino-acid biosynthesis; L-arginine biosynthesis.</text>
</comment>
<feature type="active site" description="Proton donor/acceptor" evidence="4">
    <location>
        <position position="129"/>
    </location>
</feature>
<dbReference type="HAMAP" id="MF_02236">
    <property type="entry name" value="ACDase"/>
    <property type="match status" value="1"/>
</dbReference>
<evidence type="ECO:0000256" key="1">
    <source>
        <dbReference type="ARBA" id="ARBA00022723"/>
    </source>
</evidence>
<keyword evidence="7" id="KW-1185">Reference proteome</keyword>
<dbReference type="PANTHER" id="PTHR43808:SF31">
    <property type="entry name" value="N-ACETYL-L-CITRULLINE DEACETYLASE"/>
    <property type="match status" value="1"/>
</dbReference>
<dbReference type="UniPathway" id="UPA00068"/>
<dbReference type="Gene3D" id="3.30.70.360">
    <property type="match status" value="1"/>
</dbReference>
<dbReference type="PANTHER" id="PTHR43808">
    <property type="entry name" value="ACETYLORNITHINE DEACETYLASE"/>
    <property type="match status" value="1"/>
</dbReference>
<keyword evidence="3 4" id="KW-0170">Cobalt</keyword>
<dbReference type="InterPro" id="IPR036264">
    <property type="entry name" value="Bact_exopeptidase_dim_dom"/>
</dbReference>
<evidence type="ECO:0000259" key="5">
    <source>
        <dbReference type="Pfam" id="PF07687"/>
    </source>
</evidence>
<dbReference type="GO" id="GO:0006526">
    <property type="term" value="P:L-arginine biosynthetic process"/>
    <property type="evidence" value="ECO:0007669"/>
    <property type="project" value="UniProtKB-UniRule"/>
</dbReference>
<dbReference type="GO" id="GO:0050897">
    <property type="term" value="F:cobalt ion binding"/>
    <property type="evidence" value="ECO:0007669"/>
    <property type="project" value="UniProtKB-UniRule"/>
</dbReference>
<dbReference type="STRING" id="1385515.GCA_000423325_00434"/>
<proteinExistence type="inferred from homology"/>
<feature type="binding site" evidence="4">
    <location>
        <position position="102"/>
    </location>
    <ligand>
        <name>Co(2+)</name>
        <dbReference type="ChEBI" id="CHEBI:48828"/>
    </ligand>
</feature>
<evidence type="ECO:0000313" key="7">
    <source>
        <dbReference type="Proteomes" id="UP000030003"/>
    </source>
</evidence>
<feature type="domain" description="Peptidase M20 dimerisation" evidence="5">
    <location>
        <begin position="163"/>
        <end position="265"/>
    </location>
</feature>
<dbReference type="Gene3D" id="3.40.630.10">
    <property type="entry name" value="Zn peptidases"/>
    <property type="match status" value="1"/>
</dbReference>
<dbReference type="InterPro" id="IPR043697">
    <property type="entry name" value="ACDase_ArgE'-like"/>
</dbReference>
<accession>A0A0A0M8G6</accession>
<feature type="binding site" evidence="4">
    <location>
        <position position="71"/>
    </location>
    <ligand>
        <name>Co(2+)</name>
        <dbReference type="ChEBI" id="CHEBI:48828"/>
    </ligand>
</feature>
<evidence type="ECO:0000256" key="4">
    <source>
        <dbReference type="HAMAP-Rule" id="MF_02236"/>
    </source>
</evidence>
<comment type="cofactor">
    <cofactor evidence="4">
        <name>Co(2+)</name>
        <dbReference type="ChEBI" id="CHEBI:48828"/>
    </cofactor>
    <text evidence="4">Binds 1 Co(2+) ion per subunit.</text>
</comment>
<keyword evidence="1 4" id="KW-0479">Metal-binding</keyword>
<name>A0A0A0M8G6_9GAMM</name>
<feature type="binding site" evidence="4">
    <location>
        <position position="154"/>
    </location>
    <ligand>
        <name>Co(2+)</name>
        <dbReference type="ChEBI" id="CHEBI:48828"/>
    </ligand>
</feature>
<dbReference type="GO" id="GO:0008777">
    <property type="term" value="F:acetylornithine deacetylase activity"/>
    <property type="evidence" value="ECO:0007669"/>
    <property type="project" value="TreeGrafter"/>
</dbReference>
<organism evidence="6 7">
    <name type="scientific">Lysobacter defluvii IMMIB APB-9 = DSM 18482</name>
    <dbReference type="NCBI Taxonomy" id="1385515"/>
    <lineage>
        <taxon>Bacteria</taxon>
        <taxon>Pseudomonadati</taxon>
        <taxon>Pseudomonadota</taxon>
        <taxon>Gammaproteobacteria</taxon>
        <taxon>Lysobacterales</taxon>
        <taxon>Lysobacteraceae</taxon>
        <taxon>Novilysobacter</taxon>
    </lineage>
</organism>
<keyword evidence="4" id="KW-0055">Arginine biosynthesis</keyword>
<comment type="caution">
    <text evidence="6">The sequence shown here is derived from an EMBL/GenBank/DDBJ whole genome shotgun (WGS) entry which is preliminary data.</text>
</comment>
<comment type="catalytic activity">
    <reaction evidence="4">
        <text>N(2)-acetyl-L-citrulline + H2O = L-citrulline + acetate</text>
        <dbReference type="Rhea" id="RHEA:61092"/>
        <dbReference type="ChEBI" id="CHEBI:15377"/>
        <dbReference type="ChEBI" id="CHEBI:30089"/>
        <dbReference type="ChEBI" id="CHEBI:57743"/>
        <dbReference type="ChEBI" id="CHEBI:58765"/>
    </reaction>
</comment>
<comment type="similarity">
    <text evidence="4">Belongs to the peptidase M20A family. N-acetylcitrulline deacetylase subfamily.</text>
</comment>
<protein>
    <recommendedName>
        <fullName evidence="4">N-acetyl-L-citrulline deacetylase</fullName>
        <shortName evidence="4">ACDase</shortName>
        <shortName evidence="4">Acetylcitrulline deacetylase</shortName>
        <ecNumber evidence="4">3.5.1.-</ecNumber>
    </recommendedName>
</protein>
<evidence type="ECO:0000256" key="3">
    <source>
        <dbReference type="ARBA" id="ARBA00023285"/>
    </source>
</evidence>
<gene>
    <name evidence="4" type="primary">argE'</name>
    <name evidence="6" type="ORF">N791_01770</name>
</gene>
<dbReference type="Pfam" id="PF07687">
    <property type="entry name" value="M20_dimer"/>
    <property type="match status" value="1"/>
</dbReference>
<dbReference type="InterPro" id="IPR011650">
    <property type="entry name" value="Peptidase_M20_dimer"/>
</dbReference>
<dbReference type="InterPro" id="IPR002933">
    <property type="entry name" value="Peptidase_M20"/>
</dbReference>
<comment type="function">
    <text evidence="4">Catalyzes the deacetylation of N-acetyl-L-citrulline to produce L-citrulline. This is a step in an alternative arginine biosynthesis pathway.</text>
</comment>